<evidence type="ECO:0000313" key="2">
    <source>
        <dbReference type="Proteomes" id="UP000887159"/>
    </source>
</evidence>
<reference evidence="1" key="1">
    <citation type="submission" date="2020-08" db="EMBL/GenBank/DDBJ databases">
        <title>Multicomponent nature underlies the extraordinary mechanical properties of spider dragline silk.</title>
        <authorList>
            <person name="Kono N."/>
            <person name="Nakamura H."/>
            <person name="Mori M."/>
            <person name="Yoshida Y."/>
            <person name="Ohtoshi R."/>
            <person name="Malay A.D."/>
            <person name="Moran D.A.P."/>
            <person name="Tomita M."/>
            <person name="Numata K."/>
            <person name="Arakawa K."/>
        </authorList>
    </citation>
    <scope>NUCLEOTIDE SEQUENCE</scope>
</reference>
<dbReference type="AlphaFoldDB" id="A0A8X6R7Y3"/>
<accession>A0A8X6R7Y3</accession>
<protein>
    <submittedName>
        <fullName evidence="1">Uncharacterized protein</fullName>
    </submittedName>
</protein>
<keyword evidence="2" id="KW-1185">Reference proteome</keyword>
<gene>
    <name evidence="1" type="primary">NCL1_42224</name>
    <name evidence="1" type="ORF">TNCV_887541</name>
</gene>
<comment type="caution">
    <text evidence="1">The sequence shown here is derived from an EMBL/GenBank/DDBJ whole genome shotgun (WGS) entry which is preliminary data.</text>
</comment>
<organism evidence="1 2">
    <name type="scientific">Trichonephila clavipes</name>
    <name type="common">Golden silk orbweaver</name>
    <name type="synonym">Nephila clavipes</name>
    <dbReference type="NCBI Taxonomy" id="2585209"/>
    <lineage>
        <taxon>Eukaryota</taxon>
        <taxon>Metazoa</taxon>
        <taxon>Ecdysozoa</taxon>
        <taxon>Arthropoda</taxon>
        <taxon>Chelicerata</taxon>
        <taxon>Arachnida</taxon>
        <taxon>Araneae</taxon>
        <taxon>Araneomorphae</taxon>
        <taxon>Entelegynae</taxon>
        <taxon>Araneoidea</taxon>
        <taxon>Nephilidae</taxon>
        <taxon>Trichonephila</taxon>
    </lineage>
</organism>
<proteinExistence type="predicted"/>
<sequence>MNAAIYTEISTRFMKRLRRRWFSDPRVASRKEEKGFLEILCVPFGPRFSRLEEIGGLRIPLRSFWPTLHCRRVAGVSPLLSIGWWYLSSESPKRHCCRVSAAGKRRAWFLPDDRHTASLVGLRGGWRHARMKSASRVWIPVSCAWVEALFYPQILT</sequence>
<name>A0A8X6R7Y3_TRICX</name>
<evidence type="ECO:0000313" key="1">
    <source>
        <dbReference type="EMBL" id="GFX90056.1"/>
    </source>
</evidence>
<dbReference type="Proteomes" id="UP000887159">
    <property type="component" value="Unassembled WGS sequence"/>
</dbReference>
<dbReference type="EMBL" id="BMAU01021087">
    <property type="protein sequence ID" value="GFX90056.1"/>
    <property type="molecule type" value="Genomic_DNA"/>
</dbReference>